<dbReference type="Proteomes" id="UP001060085">
    <property type="component" value="Linkage Group LG07"/>
</dbReference>
<gene>
    <name evidence="1" type="ORF">M9H77_29636</name>
</gene>
<protein>
    <submittedName>
        <fullName evidence="1">Uncharacterized protein</fullName>
    </submittedName>
</protein>
<proteinExistence type="predicted"/>
<name>A0ACB9ZVD7_CATRO</name>
<dbReference type="EMBL" id="CM044707">
    <property type="protein sequence ID" value="KAI5652449.1"/>
    <property type="molecule type" value="Genomic_DNA"/>
</dbReference>
<organism evidence="1 2">
    <name type="scientific">Catharanthus roseus</name>
    <name type="common">Madagascar periwinkle</name>
    <name type="synonym">Vinca rosea</name>
    <dbReference type="NCBI Taxonomy" id="4058"/>
    <lineage>
        <taxon>Eukaryota</taxon>
        <taxon>Viridiplantae</taxon>
        <taxon>Streptophyta</taxon>
        <taxon>Embryophyta</taxon>
        <taxon>Tracheophyta</taxon>
        <taxon>Spermatophyta</taxon>
        <taxon>Magnoliopsida</taxon>
        <taxon>eudicotyledons</taxon>
        <taxon>Gunneridae</taxon>
        <taxon>Pentapetalae</taxon>
        <taxon>asterids</taxon>
        <taxon>lamiids</taxon>
        <taxon>Gentianales</taxon>
        <taxon>Apocynaceae</taxon>
        <taxon>Rauvolfioideae</taxon>
        <taxon>Vinceae</taxon>
        <taxon>Catharanthinae</taxon>
        <taxon>Catharanthus</taxon>
    </lineage>
</organism>
<sequence length="112" mass="13172">MATFMPKKFNKYWDCYSIVLSFTIILDPRYKFSHVDAVFRYLNANTVEAKVKNVPNTCFLTFDTGNNLKEGDIMLDDIDLYNFAKECSSADFHKDRLYRCTVYEDCDDDNED</sequence>
<accession>A0ACB9ZVD7</accession>
<comment type="caution">
    <text evidence="1">The sequence shown here is derived from an EMBL/GenBank/DDBJ whole genome shotgun (WGS) entry which is preliminary data.</text>
</comment>
<evidence type="ECO:0000313" key="2">
    <source>
        <dbReference type="Proteomes" id="UP001060085"/>
    </source>
</evidence>
<reference evidence="2" key="1">
    <citation type="journal article" date="2023" name="Nat. Plants">
        <title>Single-cell RNA sequencing provides a high-resolution roadmap for understanding the multicellular compartmentation of specialized metabolism.</title>
        <authorList>
            <person name="Sun S."/>
            <person name="Shen X."/>
            <person name="Li Y."/>
            <person name="Li Y."/>
            <person name="Wang S."/>
            <person name="Li R."/>
            <person name="Zhang H."/>
            <person name="Shen G."/>
            <person name="Guo B."/>
            <person name="Wei J."/>
            <person name="Xu J."/>
            <person name="St-Pierre B."/>
            <person name="Chen S."/>
            <person name="Sun C."/>
        </authorList>
    </citation>
    <scope>NUCLEOTIDE SEQUENCE [LARGE SCALE GENOMIC DNA]</scope>
</reference>
<evidence type="ECO:0000313" key="1">
    <source>
        <dbReference type="EMBL" id="KAI5652449.1"/>
    </source>
</evidence>
<keyword evidence="2" id="KW-1185">Reference proteome</keyword>